<name>A0AAV5UHH7_9BILA</name>
<feature type="non-terminal residue" evidence="1">
    <location>
        <position position="85"/>
    </location>
</feature>
<organism evidence="1 2">
    <name type="scientific">Pristionchus entomophagus</name>
    <dbReference type="NCBI Taxonomy" id="358040"/>
    <lineage>
        <taxon>Eukaryota</taxon>
        <taxon>Metazoa</taxon>
        <taxon>Ecdysozoa</taxon>
        <taxon>Nematoda</taxon>
        <taxon>Chromadorea</taxon>
        <taxon>Rhabditida</taxon>
        <taxon>Rhabditina</taxon>
        <taxon>Diplogasteromorpha</taxon>
        <taxon>Diplogasteroidea</taxon>
        <taxon>Neodiplogasteridae</taxon>
        <taxon>Pristionchus</taxon>
    </lineage>
</organism>
<dbReference type="Proteomes" id="UP001432027">
    <property type="component" value="Unassembled WGS sequence"/>
</dbReference>
<sequence>SQTPSIACRLDSVSTTRMISYSAQSSYVRTARLRALELSDQRGARTLDTVFRSGLFAPALRSSVLLTIASRRSSAIQGSLPVVEP</sequence>
<evidence type="ECO:0000313" key="2">
    <source>
        <dbReference type="Proteomes" id="UP001432027"/>
    </source>
</evidence>
<proteinExistence type="predicted"/>
<comment type="caution">
    <text evidence="1">The sequence shown here is derived from an EMBL/GenBank/DDBJ whole genome shotgun (WGS) entry which is preliminary data.</text>
</comment>
<evidence type="ECO:0000313" key="1">
    <source>
        <dbReference type="EMBL" id="GMT06047.1"/>
    </source>
</evidence>
<feature type="non-terminal residue" evidence="1">
    <location>
        <position position="1"/>
    </location>
</feature>
<dbReference type="EMBL" id="BTSX01000006">
    <property type="protein sequence ID" value="GMT06047.1"/>
    <property type="molecule type" value="Genomic_DNA"/>
</dbReference>
<gene>
    <name evidence="1" type="ORF">PENTCL1PPCAC_28221</name>
</gene>
<reference evidence="1" key="1">
    <citation type="submission" date="2023-10" db="EMBL/GenBank/DDBJ databases">
        <title>Genome assembly of Pristionchus species.</title>
        <authorList>
            <person name="Yoshida K."/>
            <person name="Sommer R.J."/>
        </authorList>
    </citation>
    <scope>NUCLEOTIDE SEQUENCE</scope>
    <source>
        <strain evidence="1">RS0144</strain>
    </source>
</reference>
<keyword evidence="2" id="KW-1185">Reference proteome</keyword>
<dbReference type="AlphaFoldDB" id="A0AAV5UHH7"/>
<protein>
    <submittedName>
        <fullName evidence="1">Uncharacterized protein</fullName>
    </submittedName>
</protein>
<accession>A0AAV5UHH7</accession>